<keyword evidence="2" id="KW-0479">Metal-binding</keyword>
<dbReference type="InterPro" id="IPR016169">
    <property type="entry name" value="FAD-bd_PCMH_sub2"/>
</dbReference>
<dbReference type="Gene3D" id="3.30.390.50">
    <property type="entry name" value="CO dehydrogenase flavoprotein, C-terminal domain"/>
    <property type="match status" value="1"/>
</dbReference>
<protein>
    <submittedName>
        <fullName evidence="8">Xanthine dehydrogenase small subunit</fullName>
        <ecNumber evidence="8">1.17.1.4</ecNumber>
    </submittedName>
</protein>
<evidence type="ECO:0000256" key="3">
    <source>
        <dbReference type="ARBA" id="ARBA00022827"/>
    </source>
</evidence>
<dbReference type="AlphaFoldDB" id="A0A926NW62"/>
<evidence type="ECO:0000256" key="5">
    <source>
        <dbReference type="ARBA" id="ARBA00023004"/>
    </source>
</evidence>
<dbReference type="InterPro" id="IPR016166">
    <property type="entry name" value="FAD-bd_PCMH"/>
</dbReference>
<dbReference type="Pfam" id="PF00111">
    <property type="entry name" value="Fer2"/>
    <property type="match status" value="1"/>
</dbReference>
<evidence type="ECO:0000313" key="9">
    <source>
        <dbReference type="Proteomes" id="UP000598467"/>
    </source>
</evidence>
<dbReference type="CDD" id="cd00207">
    <property type="entry name" value="fer2"/>
    <property type="match status" value="1"/>
</dbReference>
<feature type="domain" description="2Fe-2S ferredoxin-type" evidence="6">
    <location>
        <begin position="3"/>
        <end position="88"/>
    </location>
</feature>
<dbReference type="Pfam" id="PF03450">
    <property type="entry name" value="CO_deh_flav_C"/>
    <property type="match status" value="1"/>
</dbReference>
<keyword evidence="4 8" id="KW-0560">Oxidoreductase</keyword>
<dbReference type="NCBIfam" id="TIGR02963">
    <property type="entry name" value="xanthine_xdhA"/>
    <property type="match status" value="1"/>
</dbReference>
<dbReference type="Pfam" id="PF00941">
    <property type="entry name" value="FAD_binding_5"/>
    <property type="match status" value="1"/>
</dbReference>
<dbReference type="InterPro" id="IPR001041">
    <property type="entry name" value="2Fe-2S_ferredoxin-type"/>
</dbReference>
<dbReference type="EC" id="1.17.1.4" evidence="8"/>
<dbReference type="PANTHER" id="PTHR45444">
    <property type="entry name" value="XANTHINE DEHYDROGENASE"/>
    <property type="match status" value="1"/>
</dbReference>
<dbReference type="InterPro" id="IPR016167">
    <property type="entry name" value="FAD-bd_PCMH_sub1"/>
</dbReference>
<keyword evidence="3" id="KW-0274">FAD</keyword>
<dbReference type="PROSITE" id="PS51387">
    <property type="entry name" value="FAD_PCMH"/>
    <property type="match status" value="1"/>
</dbReference>
<evidence type="ECO:0000259" key="6">
    <source>
        <dbReference type="PROSITE" id="PS51085"/>
    </source>
</evidence>
<evidence type="ECO:0000313" key="8">
    <source>
        <dbReference type="EMBL" id="MBD1546404.1"/>
    </source>
</evidence>
<dbReference type="InterPro" id="IPR036683">
    <property type="entry name" value="CO_DH_flav_C_dom_sf"/>
</dbReference>
<dbReference type="InterPro" id="IPR036884">
    <property type="entry name" value="2Fe-2S-bd_dom_sf"/>
</dbReference>
<evidence type="ECO:0000256" key="1">
    <source>
        <dbReference type="ARBA" id="ARBA00022630"/>
    </source>
</evidence>
<keyword evidence="1" id="KW-0285">Flavoprotein</keyword>
<dbReference type="SUPFAM" id="SSF47741">
    <property type="entry name" value="CO dehydrogenase ISP C-domain like"/>
    <property type="match status" value="1"/>
</dbReference>
<dbReference type="SUPFAM" id="SSF54292">
    <property type="entry name" value="2Fe-2S ferredoxin-like"/>
    <property type="match status" value="1"/>
</dbReference>
<dbReference type="InterPro" id="IPR005107">
    <property type="entry name" value="CO_DH_flav_C"/>
</dbReference>
<dbReference type="Pfam" id="PF01799">
    <property type="entry name" value="Fer2_2"/>
    <property type="match status" value="1"/>
</dbReference>
<dbReference type="PIRSF" id="PIRSF036557">
    <property type="entry name" value="XdhA_RC"/>
    <property type="match status" value="1"/>
</dbReference>
<dbReference type="Gene3D" id="3.30.465.10">
    <property type="match status" value="1"/>
</dbReference>
<dbReference type="Gene3D" id="3.10.20.30">
    <property type="match status" value="1"/>
</dbReference>
<dbReference type="EMBL" id="JABFCZ010000008">
    <property type="protein sequence ID" value="MBD1546404.1"/>
    <property type="molecule type" value="Genomic_DNA"/>
</dbReference>
<dbReference type="PROSITE" id="PS00197">
    <property type="entry name" value="2FE2S_FER_1"/>
    <property type="match status" value="1"/>
</dbReference>
<dbReference type="GO" id="GO:0004854">
    <property type="term" value="F:xanthine dehydrogenase activity"/>
    <property type="evidence" value="ECO:0007669"/>
    <property type="project" value="UniProtKB-EC"/>
</dbReference>
<dbReference type="SUPFAM" id="SSF55447">
    <property type="entry name" value="CO dehydrogenase flavoprotein C-terminal domain-like"/>
    <property type="match status" value="1"/>
</dbReference>
<dbReference type="RefSeq" id="WP_190291070.1">
    <property type="nucleotide sequence ID" value="NZ_JABFCZ010000008.1"/>
</dbReference>
<dbReference type="Gene3D" id="1.10.150.120">
    <property type="entry name" value="[2Fe-2S]-binding domain"/>
    <property type="match status" value="1"/>
</dbReference>
<dbReference type="GO" id="GO:0071949">
    <property type="term" value="F:FAD binding"/>
    <property type="evidence" value="ECO:0007669"/>
    <property type="project" value="InterPro"/>
</dbReference>
<dbReference type="InterPro" id="IPR012675">
    <property type="entry name" value="Beta-grasp_dom_sf"/>
</dbReference>
<dbReference type="InterPro" id="IPR002888">
    <property type="entry name" value="2Fe-2S-bd"/>
</dbReference>
<dbReference type="Proteomes" id="UP000598467">
    <property type="component" value="Unassembled WGS sequence"/>
</dbReference>
<dbReference type="PROSITE" id="PS51085">
    <property type="entry name" value="2FE2S_FER_2"/>
    <property type="match status" value="1"/>
</dbReference>
<comment type="caution">
    <text evidence="8">The sequence shown here is derived from an EMBL/GenBank/DDBJ whole genome shotgun (WGS) entry which is preliminary data.</text>
</comment>
<dbReference type="GO" id="GO:0051537">
    <property type="term" value="F:2 iron, 2 sulfur cluster binding"/>
    <property type="evidence" value="ECO:0007669"/>
    <property type="project" value="InterPro"/>
</dbReference>
<evidence type="ECO:0000256" key="2">
    <source>
        <dbReference type="ARBA" id="ARBA00022723"/>
    </source>
</evidence>
<dbReference type="PANTHER" id="PTHR45444:SF3">
    <property type="entry name" value="XANTHINE DEHYDROGENASE"/>
    <property type="match status" value="1"/>
</dbReference>
<dbReference type="SMART" id="SM01092">
    <property type="entry name" value="CO_deh_flav_C"/>
    <property type="match status" value="1"/>
</dbReference>
<dbReference type="Gene3D" id="3.30.43.10">
    <property type="entry name" value="Uridine Diphospho-n-acetylenolpyruvylglucosamine Reductase, domain 2"/>
    <property type="match status" value="1"/>
</dbReference>
<dbReference type="SUPFAM" id="SSF56176">
    <property type="entry name" value="FAD-binding/transporter-associated domain-like"/>
    <property type="match status" value="1"/>
</dbReference>
<name>A0A926NW62_9HYPH</name>
<dbReference type="InterPro" id="IPR006058">
    <property type="entry name" value="2Fe2S_fd_BS"/>
</dbReference>
<evidence type="ECO:0000259" key="7">
    <source>
        <dbReference type="PROSITE" id="PS51387"/>
    </source>
</evidence>
<dbReference type="InterPro" id="IPR036010">
    <property type="entry name" value="2Fe-2S_ferredoxin-like_sf"/>
</dbReference>
<dbReference type="GO" id="GO:0005506">
    <property type="term" value="F:iron ion binding"/>
    <property type="evidence" value="ECO:0007669"/>
    <property type="project" value="InterPro"/>
</dbReference>
<dbReference type="InterPro" id="IPR002346">
    <property type="entry name" value="Mopterin_DH_FAD-bd"/>
</dbReference>
<accession>A0A926NW62</accession>
<feature type="domain" description="FAD-binding PCMH-type" evidence="7">
    <location>
        <begin position="190"/>
        <end position="364"/>
    </location>
</feature>
<dbReference type="InterPro" id="IPR016208">
    <property type="entry name" value="Ald_Oxase/xanthine_DH-like"/>
</dbReference>
<dbReference type="InterPro" id="IPR012175">
    <property type="entry name" value="Xanth_DH_ssu_bac"/>
</dbReference>
<reference evidence="8" key="1">
    <citation type="submission" date="2020-05" db="EMBL/GenBank/DDBJ databases">
        <title>Identification of trans-AT polyketide cluster in two marine bacteria, producers of a novel glutaramide-containing polyketide sesbanimide D and analogs.</title>
        <authorList>
            <person name="Kacar D."/>
            <person name="Rodriguez P."/>
            <person name="Canedo L."/>
            <person name="Gonzalez E."/>
            <person name="Galan B."/>
            <person name="De La Calle F."/>
            <person name="Garcia J.L."/>
        </authorList>
    </citation>
    <scope>NUCLEOTIDE SEQUENCE</scope>
    <source>
        <strain evidence="8">PHM038</strain>
    </source>
</reference>
<dbReference type="InterPro" id="IPR014307">
    <property type="entry name" value="Xanthine_DH_ssu"/>
</dbReference>
<sequence length="493" mass="53280">MRDTIRFLKGGELIELTDVKPTETVLDYLRLRTGQKGTKEGCGEGDCGACTVAVGRLVEGKLVYQPVNSCIQLLGMIDGAELVTVEDLAEDGRLHPVQRAMADLHGSQCGFCTPGFIMSLFTLYHAEGQTKSRKAVTDWLAGNLCRCTGYRPIIDAALESCFDSADDAFAWRGNETREKLRQITDSSDIFLGDSESFFASPTSIDGLAALYRQHPDATLVSGATDVGLWITKQLRELPKVIWLGRIFGLDRVEETPSGLLIGATATYVSCEAAIADLSPDLGELWRRIGSKQVRVSGTVGGNIANGSPIGDTPPALIALGATLELQNADGSRTLPLEDFFIDYGRQDRKEDEFVTGVFVPRPDPNQIFRCYKISKRFDQDISAVMGAFRFTVMDSRITEARIAYGGMAGTPKRAKGAETALIGASLEDPSTWGAGMKALLADYTPMTDMRASAGYRMETARALLAKALMEASGTEAAQVRVLAAREAADDRAA</sequence>
<organism evidence="8 9">
    <name type="scientific">Roseibium aggregatum</name>
    <dbReference type="NCBI Taxonomy" id="187304"/>
    <lineage>
        <taxon>Bacteria</taxon>
        <taxon>Pseudomonadati</taxon>
        <taxon>Pseudomonadota</taxon>
        <taxon>Alphaproteobacteria</taxon>
        <taxon>Hyphomicrobiales</taxon>
        <taxon>Stappiaceae</taxon>
        <taxon>Roseibium</taxon>
    </lineage>
</organism>
<gene>
    <name evidence="8" type="primary">xdhA</name>
    <name evidence="8" type="ORF">HK439_09035</name>
</gene>
<dbReference type="InterPro" id="IPR036318">
    <property type="entry name" value="FAD-bd_PCMH-like_sf"/>
</dbReference>
<keyword evidence="5" id="KW-0408">Iron</keyword>
<proteinExistence type="predicted"/>
<evidence type="ECO:0000256" key="4">
    <source>
        <dbReference type="ARBA" id="ARBA00023002"/>
    </source>
</evidence>